<dbReference type="Proteomes" id="UP000249499">
    <property type="component" value="Plasmid pTi1078"/>
</dbReference>
<keyword evidence="3" id="KW-1185">Reference proteome</keyword>
<sequence>MMANEEFTRKFACPAPVDSGDEGHEAIPFPLLPQSMAAREDNGGTSVPTDLSRLAHAGVRRDIQETLANNRRLATPKPLDGAIP</sequence>
<reference evidence="2 3" key="1">
    <citation type="journal article" date="2018" name="Sci. Rep.">
        <title>Rhizobium tumorigenes sp. nov., a novel plant tumorigenic bacterium isolated from cane gall tumors on thornless blackberry.</title>
        <authorList>
            <person name="Kuzmanovi N."/>
            <person name="Smalla K."/>
            <person name="Gronow S."/>
            <person name="PuBawska J."/>
        </authorList>
    </citation>
    <scope>NUCLEOTIDE SEQUENCE [LARGE SCALE GENOMIC DNA]</scope>
    <source>
        <strain evidence="2 3">1078</strain>
    </source>
</reference>
<gene>
    <name evidence="2" type="ORF">PR017_23165</name>
</gene>
<dbReference type="EMBL" id="CP117257">
    <property type="protein sequence ID" value="WFR98254.1"/>
    <property type="molecule type" value="Genomic_DNA"/>
</dbReference>
<dbReference type="RefSeq" id="WP_240539127.1">
    <property type="nucleotide sequence ID" value="NZ_CP117257.1"/>
</dbReference>
<evidence type="ECO:0000313" key="2">
    <source>
        <dbReference type="EMBL" id="WFR98254.1"/>
    </source>
</evidence>
<geneLocation type="plasmid" evidence="2 3">
    <name>pTi1078</name>
</geneLocation>
<reference evidence="3" key="2">
    <citation type="journal article" date="2023" name="MicrobiologyOpen">
        <title>Genomics of the tumorigenes clade of the family Rhizobiaceae and description of Rhizobium rhododendri sp. nov.</title>
        <authorList>
            <person name="Kuzmanovic N."/>
            <person name="diCenzo G.C."/>
            <person name="Bunk B."/>
            <person name="Sproeer C."/>
            <person name="Fruehling A."/>
            <person name="Neumann-Schaal M."/>
            <person name="Overmann J."/>
            <person name="Smalla K."/>
        </authorList>
    </citation>
    <scope>NUCLEOTIDE SEQUENCE [LARGE SCALE GENOMIC DNA]</scope>
    <source>
        <strain evidence="3">1078</strain>
        <plasmid evidence="3">pTi1078</plasmid>
    </source>
</reference>
<feature type="region of interest" description="Disordered" evidence="1">
    <location>
        <begin position="1"/>
        <end position="27"/>
    </location>
</feature>
<dbReference type="KEGG" id="rtu:PR017_23165"/>
<accession>A0AAF1KBE1</accession>
<protein>
    <submittedName>
        <fullName evidence="2">Uncharacterized protein</fullName>
    </submittedName>
</protein>
<keyword evidence="2" id="KW-0614">Plasmid</keyword>
<proteinExistence type="predicted"/>
<dbReference type="AlphaFoldDB" id="A0AAF1KBE1"/>
<name>A0AAF1KBE1_9HYPH</name>
<evidence type="ECO:0000256" key="1">
    <source>
        <dbReference type="SAM" id="MobiDB-lite"/>
    </source>
</evidence>
<organism evidence="2 3">
    <name type="scientific">Rhizobium tumorigenes</name>
    <dbReference type="NCBI Taxonomy" id="2041385"/>
    <lineage>
        <taxon>Bacteria</taxon>
        <taxon>Pseudomonadati</taxon>
        <taxon>Pseudomonadota</taxon>
        <taxon>Alphaproteobacteria</taxon>
        <taxon>Hyphomicrobiales</taxon>
        <taxon>Rhizobiaceae</taxon>
        <taxon>Rhizobium/Agrobacterium group</taxon>
        <taxon>Rhizobium</taxon>
    </lineage>
</organism>
<evidence type="ECO:0000313" key="3">
    <source>
        <dbReference type="Proteomes" id="UP000249499"/>
    </source>
</evidence>